<accession>A0A5B8UD54</accession>
<keyword evidence="2" id="KW-0812">Transmembrane</keyword>
<dbReference type="EMBL" id="CP042433">
    <property type="protein sequence ID" value="QEC54601.1"/>
    <property type="molecule type" value="Genomic_DNA"/>
</dbReference>
<organism evidence="4 5">
    <name type="scientific">Flavisolibacter ginsenosidimutans</name>
    <dbReference type="NCBI Taxonomy" id="661481"/>
    <lineage>
        <taxon>Bacteria</taxon>
        <taxon>Pseudomonadati</taxon>
        <taxon>Bacteroidota</taxon>
        <taxon>Chitinophagia</taxon>
        <taxon>Chitinophagales</taxon>
        <taxon>Chitinophagaceae</taxon>
        <taxon>Flavisolibacter</taxon>
    </lineage>
</organism>
<dbReference type="KEGG" id="fgg:FSB75_01365"/>
<reference evidence="4 5" key="1">
    <citation type="journal article" date="2015" name="Int. J. Syst. Evol. Microbiol.">
        <title>Flavisolibacter ginsenosidimutans sp. nov., with ginsenoside-converting activity isolated from soil used for cultivating ginseng.</title>
        <authorList>
            <person name="Zhao Y."/>
            <person name="Liu Q."/>
            <person name="Kang M.S."/>
            <person name="Jin F."/>
            <person name="Yu H."/>
            <person name="Im W.T."/>
        </authorList>
    </citation>
    <scope>NUCLEOTIDE SEQUENCE [LARGE SCALE GENOMIC DNA]</scope>
    <source>
        <strain evidence="4 5">Gsoil 636</strain>
    </source>
</reference>
<dbReference type="InterPro" id="IPR011110">
    <property type="entry name" value="Reg_prop"/>
</dbReference>
<evidence type="ECO:0000313" key="4">
    <source>
        <dbReference type="EMBL" id="QEC54601.1"/>
    </source>
</evidence>
<dbReference type="Proteomes" id="UP000321204">
    <property type="component" value="Chromosome"/>
</dbReference>
<keyword evidence="1" id="KW-0597">Phosphoprotein</keyword>
<dbReference type="Gene3D" id="2.130.10.10">
    <property type="entry name" value="YVTN repeat-like/Quinoprotein amine dehydrogenase"/>
    <property type="match status" value="3"/>
</dbReference>
<dbReference type="PANTHER" id="PTHR43547">
    <property type="entry name" value="TWO-COMPONENT HISTIDINE KINASE"/>
    <property type="match status" value="1"/>
</dbReference>
<gene>
    <name evidence="4" type="ORF">FSB75_01365</name>
</gene>
<dbReference type="SUPFAM" id="SSF63829">
    <property type="entry name" value="Calcium-dependent phosphotriesterase"/>
    <property type="match status" value="1"/>
</dbReference>
<dbReference type="InterPro" id="IPR011123">
    <property type="entry name" value="Y_Y_Y"/>
</dbReference>
<dbReference type="AlphaFoldDB" id="A0A5B8UD54"/>
<keyword evidence="2" id="KW-1133">Transmembrane helix</keyword>
<dbReference type="InterPro" id="IPR015943">
    <property type="entry name" value="WD40/YVTN_repeat-like_dom_sf"/>
</dbReference>
<name>A0A5B8UD54_9BACT</name>
<dbReference type="GO" id="GO:0000155">
    <property type="term" value="F:phosphorelay sensor kinase activity"/>
    <property type="evidence" value="ECO:0007669"/>
    <property type="project" value="TreeGrafter"/>
</dbReference>
<dbReference type="InterPro" id="IPR013783">
    <property type="entry name" value="Ig-like_fold"/>
</dbReference>
<dbReference type="SUPFAM" id="SSF50998">
    <property type="entry name" value="Quinoprotein alcohol dehydrogenase-like"/>
    <property type="match status" value="1"/>
</dbReference>
<evidence type="ECO:0000313" key="5">
    <source>
        <dbReference type="Proteomes" id="UP000321204"/>
    </source>
</evidence>
<keyword evidence="2" id="KW-0472">Membrane</keyword>
<dbReference type="OrthoDB" id="9809670at2"/>
<evidence type="ECO:0000259" key="3">
    <source>
        <dbReference type="Pfam" id="PF07495"/>
    </source>
</evidence>
<dbReference type="Pfam" id="PF07495">
    <property type="entry name" value="Y_Y_Y"/>
    <property type="match status" value="1"/>
</dbReference>
<protein>
    <recommendedName>
        <fullName evidence="3">Two component regulator three Y domain-containing protein</fullName>
    </recommendedName>
</protein>
<sequence length="970" mass="109410">MMHERHNTMKKRRVLFFILLLCFTQVFSQRYSFKNYTTHDGLVQTDITDIKQDKKGAIWIGTNGGISVFDGKKFTNYDDHDLLQSLRINALLCDSNGTMWIATANGLLRYQNKFDVFFKPVRGRDNPVSCLSLSSQNSLVFVCNKTLYTIKDGRVETVEVNNKIEHETTLAAFDRNDNLWIVTASMKVYKKTVNGLTAIRTFFTESELKAGLGFLKLLGKEGPEPYFVTNFGTYCVRGDSLCYFVQQYPQYRKAGIGPAVYVREESDTTLWVGGVMGLSKLAPTSVKRYTAKNGFCDNSVSCLFTDREKNLWIGCTYNGVYRLSNEALFQIKPADETYDLRHVSDLAPLSPNKTLIATWGKGLYLYDRDSVSRVLLPPSVRYITSLSVNGNSTYIGWFGKGLWRLDNATGKVSPVLDFAKDESVGTMYKTSRGYVFQMLDYNCYMTDFAFAVKAFRKLPEQNYVFVANDKIYEASMFGRVDLLGEDLKPLAKNLFPEISSRVTQIAAYRNYFLVGTFGQGLFLYDDTGKLIRKLDKKNGLSTNIVTGLTVDGNRLFIGSNLGLIEASLPDVSNVKVFTESEGMFTWECRQQGLMKLPNGSIFVATANGPYVYYPDDDLSSQYASGVLSIAGIAFGENAAKPASFSSLNSNVVLNRNVDYKDNNVVITLNGVSQRDPDNILYHYQLSGYDSMWVTTSNPVITANDLTPGAYKLKAYLSVGSFQSKPLSVAFFVAKPLSGQLWFQVLLVLILSGLCWILLTIGNRIYQKYIQAKMIGKLESDVAMKQEMTAQSIAFARQQYRELSEALRQRAKEGRLQYLTPVFLKDVSQRIELLWKKETFTLGEFHQYFDDLLSDYDTGAKLYHKRTSDGQEMPVPAAFQLLEIFSLYLFIGLYESGTAVFSLDSENKSNGQLLMRLYNMTHETGTAKSSSYHLLKETISHQRPGNLTVDVIENLEFGNMLIAELNLHNEI</sequence>
<dbReference type="Gene3D" id="2.60.40.10">
    <property type="entry name" value="Immunoglobulins"/>
    <property type="match status" value="1"/>
</dbReference>
<feature type="domain" description="Two component regulator three Y" evidence="3">
    <location>
        <begin position="674"/>
        <end position="717"/>
    </location>
</feature>
<evidence type="ECO:0000256" key="1">
    <source>
        <dbReference type="ARBA" id="ARBA00022553"/>
    </source>
</evidence>
<keyword evidence="5" id="KW-1185">Reference proteome</keyword>
<feature type="transmembrane region" description="Helical" evidence="2">
    <location>
        <begin position="740"/>
        <end position="760"/>
    </location>
</feature>
<proteinExistence type="predicted"/>
<evidence type="ECO:0000256" key="2">
    <source>
        <dbReference type="SAM" id="Phobius"/>
    </source>
</evidence>
<dbReference type="InterPro" id="IPR011047">
    <property type="entry name" value="Quinoprotein_ADH-like_sf"/>
</dbReference>
<dbReference type="Pfam" id="PF07494">
    <property type="entry name" value="Reg_prop"/>
    <property type="match status" value="3"/>
</dbReference>
<dbReference type="PANTHER" id="PTHR43547:SF2">
    <property type="entry name" value="HYBRID SIGNAL TRANSDUCTION HISTIDINE KINASE C"/>
    <property type="match status" value="1"/>
</dbReference>